<protein>
    <submittedName>
        <fullName evidence="2">ARL14 effector protein</fullName>
    </submittedName>
</protein>
<comment type="caution">
    <text evidence="2">The sequence shown here is derived from an EMBL/GenBank/DDBJ whole genome shotgun (WGS) entry which is preliminary data.</text>
</comment>
<feature type="region of interest" description="Disordered" evidence="1">
    <location>
        <begin position="176"/>
        <end position="220"/>
    </location>
</feature>
<evidence type="ECO:0000256" key="1">
    <source>
        <dbReference type="SAM" id="MobiDB-lite"/>
    </source>
</evidence>
<sequence length="371" mass="41317">MDRESYKGLCSLGVDGDCAGHVQPCCELTYDHRQLLEIRSGIKAKPICQRHKTKFLDFFELRQTSCCNPFGTHNKNVASVKFNIVSINMHLKSKQVPQIKELIPGQKLCKRCNERLNPLLDQVKLPDFKQVESSQSSTSSQSISQGPVDMTSIILQQAGSIENVLSGHGSFPKELLEGSECTENVGSKPSLEREGEELLAGSSRYPSSKSMSPVSTGSKSVEGSQDLFAAPKSAEVSQDLFADDMKHSLIEHCQLILLAAVAKTQHLCRMSRMLHWRKLSLETTYGNAKLRRIDEKFESLMEKAGANIPVPFEEEFFTKTLAALKEKYMKSENYSVKVAVLSIALVSMSQRRVVEEFKSVGATEHIVRKTV</sequence>
<proteinExistence type="predicted"/>
<evidence type="ECO:0000313" key="3">
    <source>
        <dbReference type="Proteomes" id="UP001219518"/>
    </source>
</evidence>
<name>A0AAE1HXV0_9NEOP</name>
<accession>A0AAE1HXV0</accession>
<organism evidence="2 3">
    <name type="scientific">Frankliniella fusca</name>
    <dbReference type="NCBI Taxonomy" id="407009"/>
    <lineage>
        <taxon>Eukaryota</taxon>
        <taxon>Metazoa</taxon>
        <taxon>Ecdysozoa</taxon>
        <taxon>Arthropoda</taxon>
        <taxon>Hexapoda</taxon>
        <taxon>Insecta</taxon>
        <taxon>Pterygota</taxon>
        <taxon>Neoptera</taxon>
        <taxon>Paraneoptera</taxon>
        <taxon>Thysanoptera</taxon>
        <taxon>Terebrantia</taxon>
        <taxon>Thripoidea</taxon>
        <taxon>Thripidae</taxon>
        <taxon>Frankliniella</taxon>
    </lineage>
</organism>
<dbReference type="AlphaFoldDB" id="A0AAE1HXV0"/>
<feature type="compositionally biased region" description="Low complexity" evidence="1">
    <location>
        <begin position="201"/>
        <end position="220"/>
    </location>
</feature>
<gene>
    <name evidence="2" type="ORF">KUF71_003535</name>
</gene>
<keyword evidence="3" id="KW-1185">Reference proteome</keyword>
<reference evidence="2" key="1">
    <citation type="submission" date="2021-07" db="EMBL/GenBank/DDBJ databases">
        <authorList>
            <person name="Catto M.A."/>
            <person name="Jacobson A."/>
            <person name="Kennedy G."/>
            <person name="Labadie P."/>
            <person name="Hunt B.G."/>
            <person name="Srinivasan R."/>
        </authorList>
    </citation>
    <scope>NUCLEOTIDE SEQUENCE</scope>
    <source>
        <strain evidence="2">PL_HMW_Pooled</strain>
        <tissue evidence="2">Head</tissue>
    </source>
</reference>
<reference evidence="2" key="2">
    <citation type="journal article" date="2023" name="BMC Genomics">
        <title>Pest status, molecular evolution, and epigenetic factors derived from the genome assembly of Frankliniella fusca, a thysanopteran phytovirus vector.</title>
        <authorList>
            <person name="Catto M.A."/>
            <person name="Labadie P.E."/>
            <person name="Jacobson A.L."/>
            <person name="Kennedy G.G."/>
            <person name="Srinivasan R."/>
            <person name="Hunt B.G."/>
        </authorList>
    </citation>
    <scope>NUCLEOTIDE SEQUENCE</scope>
    <source>
        <strain evidence="2">PL_HMW_Pooled</strain>
    </source>
</reference>
<dbReference type="EMBL" id="JAHWGI010001401">
    <property type="protein sequence ID" value="KAK3929528.1"/>
    <property type="molecule type" value="Genomic_DNA"/>
</dbReference>
<evidence type="ECO:0000313" key="2">
    <source>
        <dbReference type="EMBL" id="KAK3929528.1"/>
    </source>
</evidence>
<dbReference type="Proteomes" id="UP001219518">
    <property type="component" value="Unassembled WGS sequence"/>
</dbReference>